<proteinExistence type="predicted"/>
<feature type="region of interest" description="Disordered" evidence="2">
    <location>
        <begin position="20"/>
        <end position="70"/>
    </location>
</feature>
<feature type="compositionally biased region" description="Polar residues" evidence="2">
    <location>
        <begin position="45"/>
        <end position="63"/>
    </location>
</feature>
<dbReference type="Proteomes" id="UP000614601">
    <property type="component" value="Unassembled WGS sequence"/>
</dbReference>
<keyword evidence="1" id="KW-0862">Zinc</keyword>
<dbReference type="EMBL" id="CAJFDH010000006">
    <property type="protein sequence ID" value="CAD5230305.1"/>
    <property type="molecule type" value="Genomic_DNA"/>
</dbReference>
<evidence type="ECO:0000313" key="4">
    <source>
        <dbReference type="EMBL" id="CAD5230305.1"/>
    </source>
</evidence>
<keyword evidence="1" id="KW-0479">Metal-binding</keyword>
<feature type="domain" description="C3H1-type" evidence="3">
    <location>
        <begin position="1"/>
        <end position="21"/>
    </location>
</feature>
<sequence>MFFVQGFCNFGETCRNLHAQQPTEGIRRPQQQASAGGTGGIDAQAGTTPHGTIGNQSGAQASMGQAGVAS</sequence>
<dbReference type="Proteomes" id="UP000783686">
    <property type="component" value="Unassembled WGS sequence"/>
</dbReference>
<evidence type="ECO:0000256" key="2">
    <source>
        <dbReference type="SAM" id="MobiDB-lite"/>
    </source>
</evidence>
<dbReference type="InterPro" id="IPR000571">
    <property type="entry name" value="Znf_CCCH"/>
</dbReference>
<evidence type="ECO:0000256" key="1">
    <source>
        <dbReference type="PROSITE-ProRule" id="PRU00723"/>
    </source>
</evidence>
<reference evidence="4" key="1">
    <citation type="submission" date="2020-09" db="EMBL/GenBank/DDBJ databases">
        <authorList>
            <person name="Kikuchi T."/>
        </authorList>
    </citation>
    <scope>NUCLEOTIDE SEQUENCE</scope>
    <source>
        <strain evidence="4">SH1</strain>
    </source>
</reference>
<evidence type="ECO:0000259" key="3">
    <source>
        <dbReference type="PROSITE" id="PS50103"/>
    </source>
</evidence>
<dbReference type="AlphaFoldDB" id="A0A811LL06"/>
<keyword evidence="1" id="KW-0863">Zinc-finger</keyword>
<feature type="compositionally biased region" description="Polar residues" evidence="2">
    <location>
        <begin position="20"/>
        <end position="35"/>
    </location>
</feature>
<keyword evidence="5" id="KW-1185">Reference proteome</keyword>
<evidence type="ECO:0000313" key="5">
    <source>
        <dbReference type="Proteomes" id="UP000614601"/>
    </source>
</evidence>
<organism evidence="4 5">
    <name type="scientific">Bursaphelenchus okinawaensis</name>
    <dbReference type="NCBI Taxonomy" id="465554"/>
    <lineage>
        <taxon>Eukaryota</taxon>
        <taxon>Metazoa</taxon>
        <taxon>Ecdysozoa</taxon>
        <taxon>Nematoda</taxon>
        <taxon>Chromadorea</taxon>
        <taxon>Rhabditida</taxon>
        <taxon>Tylenchina</taxon>
        <taxon>Tylenchomorpha</taxon>
        <taxon>Aphelenchoidea</taxon>
        <taxon>Aphelenchoididae</taxon>
        <taxon>Bursaphelenchus</taxon>
    </lineage>
</organism>
<accession>A0A811LL06</accession>
<feature type="zinc finger region" description="C3H1-type" evidence="1">
    <location>
        <begin position="1"/>
        <end position="21"/>
    </location>
</feature>
<dbReference type="PROSITE" id="PS50103">
    <property type="entry name" value="ZF_C3H1"/>
    <property type="match status" value="1"/>
</dbReference>
<gene>
    <name evidence="4" type="ORF">BOKJ2_LOCUS14069</name>
</gene>
<name>A0A811LL06_9BILA</name>
<dbReference type="GO" id="GO:0008270">
    <property type="term" value="F:zinc ion binding"/>
    <property type="evidence" value="ECO:0007669"/>
    <property type="project" value="UniProtKB-KW"/>
</dbReference>
<comment type="caution">
    <text evidence="4">The sequence shown here is derived from an EMBL/GenBank/DDBJ whole genome shotgun (WGS) entry which is preliminary data.</text>
</comment>
<protein>
    <recommendedName>
        <fullName evidence="3">C3H1-type domain-containing protein</fullName>
    </recommendedName>
</protein>
<dbReference type="EMBL" id="CAJFCW020000006">
    <property type="protein sequence ID" value="CAG9127688.1"/>
    <property type="molecule type" value="Genomic_DNA"/>
</dbReference>